<reference evidence="2" key="1">
    <citation type="submission" date="2023-03" db="EMBL/GenBank/DDBJ databases">
        <title>Massive genome expansion in bonnet fungi (Mycena s.s.) driven by repeated elements and novel gene families across ecological guilds.</title>
        <authorList>
            <consortium name="Lawrence Berkeley National Laboratory"/>
            <person name="Harder C.B."/>
            <person name="Miyauchi S."/>
            <person name="Viragh M."/>
            <person name="Kuo A."/>
            <person name="Thoen E."/>
            <person name="Andreopoulos B."/>
            <person name="Lu D."/>
            <person name="Skrede I."/>
            <person name="Drula E."/>
            <person name="Henrissat B."/>
            <person name="Morin E."/>
            <person name="Kohler A."/>
            <person name="Barry K."/>
            <person name="LaButti K."/>
            <person name="Morin E."/>
            <person name="Salamov A."/>
            <person name="Lipzen A."/>
            <person name="Mereny Z."/>
            <person name="Hegedus B."/>
            <person name="Baldrian P."/>
            <person name="Stursova M."/>
            <person name="Weitz H."/>
            <person name="Taylor A."/>
            <person name="Grigoriev I.V."/>
            <person name="Nagy L.G."/>
            <person name="Martin F."/>
            <person name="Kauserud H."/>
        </authorList>
    </citation>
    <scope>NUCLEOTIDE SEQUENCE</scope>
    <source>
        <strain evidence="2">CBHHK067</strain>
    </source>
</reference>
<sequence length="287" mass="31401">MSTTSTYFKEGPLPSLSKDEEDTLDLVIYNVEIVAEEHNVDELECSIRQVWEAALCIGVKHGQREARQAHTNTTKGLEQERVWGFDVGWKLCAAQLQSRVPQTSLIPSSHPPPRSLSVAATQTDVTPIDFAAAPAFLPAPASAPTPTPLDWAEDAATLPIVPLHSATPPSTPRDFSALCTDSPQPFASFQRRRRRSPRPASSSLPNPVPHHSIRRPRQKSSVHYTATRRTPPSYPRPPMSIPIPAPTSSPLSDKPAAKFLLDWDQDPRLRDLGQALAALGWARLGGV</sequence>
<evidence type="ECO:0000313" key="3">
    <source>
        <dbReference type="Proteomes" id="UP001221757"/>
    </source>
</evidence>
<feature type="region of interest" description="Disordered" evidence="1">
    <location>
        <begin position="162"/>
        <end position="254"/>
    </location>
</feature>
<evidence type="ECO:0000256" key="1">
    <source>
        <dbReference type="SAM" id="MobiDB-lite"/>
    </source>
</evidence>
<feature type="compositionally biased region" description="Basic residues" evidence="1">
    <location>
        <begin position="211"/>
        <end position="220"/>
    </location>
</feature>
<feature type="compositionally biased region" description="Pro residues" evidence="1">
    <location>
        <begin position="232"/>
        <end position="247"/>
    </location>
</feature>
<evidence type="ECO:0000313" key="2">
    <source>
        <dbReference type="EMBL" id="KAJ7662507.1"/>
    </source>
</evidence>
<dbReference type="Proteomes" id="UP001221757">
    <property type="component" value="Unassembled WGS sequence"/>
</dbReference>
<accession>A0AAD7CTB5</accession>
<proteinExistence type="predicted"/>
<name>A0AAD7CTB5_MYCRO</name>
<organism evidence="2 3">
    <name type="scientific">Mycena rosella</name>
    <name type="common">Pink bonnet</name>
    <name type="synonym">Agaricus rosellus</name>
    <dbReference type="NCBI Taxonomy" id="1033263"/>
    <lineage>
        <taxon>Eukaryota</taxon>
        <taxon>Fungi</taxon>
        <taxon>Dikarya</taxon>
        <taxon>Basidiomycota</taxon>
        <taxon>Agaricomycotina</taxon>
        <taxon>Agaricomycetes</taxon>
        <taxon>Agaricomycetidae</taxon>
        <taxon>Agaricales</taxon>
        <taxon>Marasmiineae</taxon>
        <taxon>Mycenaceae</taxon>
        <taxon>Mycena</taxon>
    </lineage>
</organism>
<dbReference type="AlphaFoldDB" id="A0AAD7CTB5"/>
<protein>
    <submittedName>
        <fullName evidence="2">Uncharacterized protein</fullName>
    </submittedName>
</protein>
<gene>
    <name evidence="2" type="ORF">B0H17DRAFT_1093447</name>
</gene>
<comment type="caution">
    <text evidence="2">The sequence shown here is derived from an EMBL/GenBank/DDBJ whole genome shotgun (WGS) entry which is preliminary data.</text>
</comment>
<keyword evidence="3" id="KW-1185">Reference proteome</keyword>
<dbReference type="EMBL" id="JARKIE010000239">
    <property type="protein sequence ID" value="KAJ7662507.1"/>
    <property type="molecule type" value="Genomic_DNA"/>
</dbReference>